<dbReference type="InterPro" id="IPR049900">
    <property type="entry name" value="PKS_mFAS_DH"/>
</dbReference>
<evidence type="ECO:0000313" key="4">
    <source>
        <dbReference type="Proteomes" id="UP000054279"/>
    </source>
</evidence>
<dbReference type="OrthoDB" id="10460728at2759"/>
<dbReference type="InterPro" id="IPR042104">
    <property type="entry name" value="PKS_dehydratase_sf"/>
</dbReference>
<protein>
    <recommendedName>
        <fullName evidence="2">PKS/mFAS DH domain-containing protein</fullName>
    </recommendedName>
</protein>
<organism evidence="3 4">
    <name type="scientific">Sphaerobolus stellatus (strain SS14)</name>
    <dbReference type="NCBI Taxonomy" id="990650"/>
    <lineage>
        <taxon>Eukaryota</taxon>
        <taxon>Fungi</taxon>
        <taxon>Dikarya</taxon>
        <taxon>Basidiomycota</taxon>
        <taxon>Agaricomycotina</taxon>
        <taxon>Agaricomycetes</taxon>
        <taxon>Phallomycetidae</taxon>
        <taxon>Geastrales</taxon>
        <taxon>Sphaerobolaceae</taxon>
        <taxon>Sphaerobolus</taxon>
    </lineage>
</organism>
<feature type="region of interest" description="C-terminal hotdog fold" evidence="1">
    <location>
        <begin position="1"/>
        <end position="104"/>
    </location>
</feature>
<evidence type="ECO:0000313" key="3">
    <source>
        <dbReference type="EMBL" id="KIJ26249.1"/>
    </source>
</evidence>
<gene>
    <name evidence="3" type="ORF">M422DRAFT_92362</name>
</gene>
<dbReference type="PROSITE" id="PS52019">
    <property type="entry name" value="PKS_MFAS_DH"/>
    <property type="match status" value="1"/>
</dbReference>
<dbReference type="AlphaFoldDB" id="A0A0C9TWL9"/>
<comment type="caution">
    <text evidence="1">Lacks conserved residue(s) required for the propagation of feature annotation.</text>
</comment>
<dbReference type="HOGENOM" id="CLU_2256577_0_0_1"/>
<feature type="region of interest" description="N-terminal hotdog fold" evidence="1">
    <location>
        <position position="1"/>
    </location>
</feature>
<name>A0A0C9TWL9_SPHS4</name>
<feature type="domain" description="PKS/mFAS DH" evidence="2">
    <location>
        <begin position="1"/>
        <end position="104"/>
    </location>
</feature>
<dbReference type="Proteomes" id="UP000054279">
    <property type="component" value="Unassembled WGS sequence"/>
</dbReference>
<reference evidence="3 4" key="1">
    <citation type="submission" date="2014-06" db="EMBL/GenBank/DDBJ databases">
        <title>Evolutionary Origins and Diversification of the Mycorrhizal Mutualists.</title>
        <authorList>
            <consortium name="DOE Joint Genome Institute"/>
            <consortium name="Mycorrhizal Genomics Consortium"/>
            <person name="Kohler A."/>
            <person name="Kuo A."/>
            <person name="Nagy L.G."/>
            <person name="Floudas D."/>
            <person name="Copeland A."/>
            <person name="Barry K.W."/>
            <person name="Cichocki N."/>
            <person name="Veneault-Fourrey C."/>
            <person name="LaButti K."/>
            <person name="Lindquist E.A."/>
            <person name="Lipzen A."/>
            <person name="Lundell T."/>
            <person name="Morin E."/>
            <person name="Murat C."/>
            <person name="Riley R."/>
            <person name="Ohm R."/>
            <person name="Sun H."/>
            <person name="Tunlid A."/>
            <person name="Henrissat B."/>
            <person name="Grigoriev I.V."/>
            <person name="Hibbett D.S."/>
            <person name="Martin F."/>
        </authorList>
    </citation>
    <scope>NUCLEOTIDE SEQUENCE [LARGE SCALE GENOMIC DNA]</scope>
    <source>
        <strain evidence="3 4">SS14</strain>
    </source>
</reference>
<accession>A0A0C9TWL9</accession>
<keyword evidence="4" id="KW-1185">Reference proteome</keyword>
<sequence>ELKSLCSDGRYLLHPAILDCCLQILAYKQFHGNFNPNAYYLPSKIRKIVVHREMKVGYFPHHLYAYVKFCDWRKDMMRFDIILADDTGERLCTLSGVEVAKHIL</sequence>
<feature type="non-terminal residue" evidence="3">
    <location>
        <position position="104"/>
    </location>
</feature>
<dbReference type="EMBL" id="KN837377">
    <property type="protein sequence ID" value="KIJ26249.1"/>
    <property type="molecule type" value="Genomic_DNA"/>
</dbReference>
<dbReference type="Pfam" id="PF14765">
    <property type="entry name" value="PS-DH"/>
    <property type="match status" value="1"/>
</dbReference>
<evidence type="ECO:0000256" key="1">
    <source>
        <dbReference type="PROSITE-ProRule" id="PRU01363"/>
    </source>
</evidence>
<evidence type="ECO:0000259" key="2">
    <source>
        <dbReference type="PROSITE" id="PS52019"/>
    </source>
</evidence>
<proteinExistence type="predicted"/>
<dbReference type="Gene3D" id="3.10.129.110">
    <property type="entry name" value="Polyketide synthase dehydratase"/>
    <property type="match status" value="1"/>
</dbReference>
<dbReference type="InterPro" id="IPR049551">
    <property type="entry name" value="PKS_DH_C"/>
</dbReference>
<feature type="non-terminal residue" evidence="3">
    <location>
        <position position="1"/>
    </location>
</feature>